<evidence type="ECO:0000313" key="4">
    <source>
        <dbReference type="Proteomes" id="UP000321424"/>
    </source>
</evidence>
<gene>
    <name evidence="3" type="ORF">NN4_65230</name>
</gene>
<evidence type="ECO:0000256" key="1">
    <source>
        <dbReference type="SAM" id="MobiDB-lite"/>
    </source>
</evidence>
<reference evidence="3 4" key="1">
    <citation type="submission" date="2019-07" db="EMBL/GenBank/DDBJ databases">
        <title>Whole genome shotgun sequence of Nocardia ninae NBRC 108245.</title>
        <authorList>
            <person name="Hosoyama A."/>
            <person name="Uohara A."/>
            <person name="Ohji S."/>
            <person name="Ichikawa N."/>
        </authorList>
    </citation>
    <scope>NUCLEOTIDE SEQUENCE [LARGE SCALE GENOMIC DNA]</scope>
    <source>
        <strain evidence="3 4">NBRC 108245</strain>
    </source>
</reference>
<keyword evidence="4" id="KW-1185">Reference proteome</keyword>
<comment type="caution">
    <text evidence="3">The sequence shown here is derived from an EMBL/GenBank/DDBJ whole genome shotgun (WGS) entry which is preliminary data.</text>
</comment>
<evidence type="ECO:0000256" key="2">
    <source>
        <dbReference type="SAM" id="SignalP"/>
    </source>
</evidence>
<keyword evidence="2" id="KW-0732">Signal</keyword>
<feature type="signal peptide" evidence="2">
    <location>
        <begin position="1"/>
        <end position="22"/>
    </location>
</feature>
<proteinExistence type="predicted"/>
<dbReference type="EMBL" id="BJXA01000060">
    <property type="protein sequence ID" value="GEM42004.1"/>
    <property type="molecule type" value="Genomic_DNA"/>
</dbReference>
<sequence>MTIRRAAIAAALLIALAGCSTDQSSSPAPASATTAPSDSNAKSEMVATARGVITGQVSRSGYTAVNFGTPKFPTALEVIMPADVVTTDGTRSTMWFRVGFASAGGSLTPLGTAEVGITEADVS</sequence>
<dbReference type="AlphaFoldDB" id="A0A511MN02"/>
<evidence type="ECO:0000313" key="3">
    <source>
        <dbReference type="EMBL" id="GEM42004.1"/>
    </source>
</evidence>
<feature type="compositionally biased region" description="Low complexity" evidence="1">
    <location>
        <begin position="21"/>
        <end position="39"/>
    </location>
</feature>
<feature type="chain" id="PRO_5038928392" evidence="2">
    <location>
        <begin position="23"/>
        <end position="123"/>
    </location>
</feature>
<protein>
    <submittedName>
        <fullName evidence="3">Uncharacterized protein</fullName>
    </submittedName>
</protein>
<organism evidence="3 4">
    <name type="scientific">Nocardia ninae NBRC 108245</name>
    <dbReference type="NCBI Taxonomy" id="1210091"/>
    <lineage>
        <taxon>Bacteria</taxon>
        <taxon>Bacillati</taxon>
        <taxon>Actinomycetota</taxon>
        <taxon>Actinomycetes</taxon>
        <taxon>Mycobacteriales</taxon>
        <taxon>Nocardiaceae</taxon>
        <taxon>Nocardia</taxon>
    </lineage>
</organism>
<dbReference type="RefSeq" id="WP_147139306.1">
    <property type="nucleotide sequence ID" value="NZ_BJXA01000060.1"/>
</dbReference>
<dbReference type="PROSITE" id="PS51257">
    <property type="entry name" value="PROKAR_LIPOPROTEIN"/>
    <property type="match status" value="1"/>
</dbReference>
<accession>A0A511MN02</accession>
<dbReference type="Proteomes" id="UP000321424">
    <property type="component" value="Unassembled WGS sequence"/>
</dbReference>
<feature type="region of interest" description="Disordered" evidence="1">
    <location>
        <begin position="21"/>
        <end position="43"/>
    </location>
</feature>
<name>A0A511MN02_9NOCA</name>